<accession>A0A5C7GMP7</accession>
<gene>
    <name evidence="1" type="ORF">FUA22_06790</name>
</gene>
<proteinExistence type="predicted"/>
<reference evidence="1 2" key="1">
    <citation type="submission" date="2019-08" db="EMBL/GenBank/DDBJ databases">
        <title>Seonamhaeicola sediminis sp. nov., isolated from marine sediment.</title>
        <authorList>
            <person name="Cao W.R."/>
        </authorList>
    </citation>
    <scope>NUCLEOTIDE SEQUENCE [LARGE SCALE GENOMIC DNA]</scope>
    <source>
        <strain evidence="1 2">1505</strain>
    </source>
</reference>
<dbReference type="Proteomes" id="UP000321080">
    <property type="component" value="Unassembled WGS sequence"/>
</dbReference>
<dbReference type="AlphaFoldDB" id="A0A5C7GMP7"/>
<name>A0A5C7GMP7_9FLAO</name>
<evidence type="ECO:0000313" key="1">
    <source>
        <dbReference type="EMBL" id="TXG39568.1"/>
    </source>
</evidence>
<keyword evidence="2" id="KW-1185">Reference proteome</keyword>
<dbReference type="EMBL" id="VRKQ01000008">
    <property type="protein sequence ID" value="TXG39568.1"/>
    <property type="molecule type" value="Genomic_DNA"/>
</dbReference>
<evidence type="ECO:0000313" key="2">
    <source>
        <dbReference type="Proteomes" id="UP000321080"/>
    </source>
</evidence>
<dbReference type="OrthoDB" id="1452724at2"/>
<protein>
    <submittedName>
        <fullName evidence="1">Uncharacterized protein</fullName>
    </submittedName>
</protein>
<sequence>MEHTELTYILAANKVAMELFKESKETLMNSNCYDFMVYRFSNWNAIMEELEEWEDYIDINESAYHELYSNICLKFRGLIKYL</sequence>
<dbReference type="RefSeq" id="WP_147767138.1">
    <property type="nucleotide sequence ID" value="NZ_VRKQ01000008.1"/>
</dbReference>
<comment type="caution">
    <text evidence="1">The sequence shown here is derived from an EMBL/GenBank/DDBJ whole genome shotgun (WGS) entry which is preliminary data.</text>
</comment>
<organism evidence="1 2">
    <name type="scientific">Seonamhaeicola maritimus</name>
    <dbReference type="NCBI Taxonomy" id="2591822"/>
    <lineage>
        <taxon>Bacteria</taxon>
        <taxon>Pseudomonadati</taxon>
        <taxon>Bacteroidota</taxon>
        <taxon>Flavobacteriia</taxon>
        <taxon>Flavobacteriales</taxon>
        <taxon>Flavobacteriaceae</taxon>
    </lineage>
</organism>